<keyword evidence="2" id="KW-1185">Reference proteome</keyword>
<evidence type="ECO:0008006" key="3">
    <source>
        <dbReference type="Google" id="ProtNLM"/>
    </source>
</evidence>
<comment type="caution">
    <text evidence="1">The sequence shown here is derived from an EMBL/GenBank/DDBJ whole genome shotgun (WGS) entry which is preliminary data.</text>
</comment>
<dbReference type="EMBL" id="JASCZI010181386">
    <property type="protein sequence ID" value="MED6182836.1"/>
    <property type="molecule type" value="Genomic_DNA"/>
</dbReference>
<name>A0ABU6WA76_9FABA</name>
<proteinExistence type="predicted"/>
<accession>A0ABU6WA76</accession>
<protein>
    <recommendedName>
        <fullName evidence="3">RNase H type-1 domain-containing protein</fullName>
    </recommendedName>
</protein>
<dbReference type="Proteomes" id="UP001341840">
    <property type="component" value="Unassembled WGS sequence"/>
</dbReference>
<sequence length="106" mass="12358">MRQGGRECDGRVICLMSDIVDEKTEGEVNIRGAADAVQFLIEEVEVREEEVMMILDNKDLVDWIQGKESTDWNLTFLRNSARNMKQLFDIMELKFKAKRAFKARED</sequence>
<reference evidence="1 2" key="1">
    <citation type="journal article" date="2023" name="Plants (Basel)">
        <title>Bridging the Gap: Combining Genomics and Transcriptomics Approaches to Understand Stylosanthes scabra, an Orphan Legume from the Brazilian Caatinga.</title>
        <authorList>
            <person name="Ferreira-Neto J.R.C."/>
            <person name="da Silva M.D."/>
            <person name="Binneck E."/>
            <person name="de Melo N.F."/>
            <person name="da Silva R.H."/>
            <person name="de Melo A.L.T.M."/>
            <person name="Pandolfi V."/>
            <person name="Bustamante F.O."/>
            <person name="Brasileiro-Vidal A.C."/>
            <person name="Benko-Iseppon A.M."/>
        </authorList>
    </citation>
    <scope>NUCLEOTIDE SEQUENCE [LARGE SCALE GENOMIC DNA]</scope>
    <source>
        <tissue evidence="1">Leaves</tissue>
    </source>
</reference>
<evidence type="ECO:0000313" key="1">
    <source>
        <dbReference type="EMBL" id="MED6182836.1"/>
    </source>
</evidence>
<gene>
    <name evidence="1" type="ORF">PIB30_032509</name>
</gene>
<evidence type="ECO:0000313" key="2">
    <source>
        <dbReference type="Proteomes" id="UP001341840"/>
    </source>
</evidence>
<organism evidence="1 2">
    <name type="scientific">Stylosanthes scabra</name>
    <dbReference type="NCBI Taxonomy" id="79078"/>
    <lineage>
        <taxon>Eukaryota</taxon>
        <taxon>Viridiplantae</taxon>
        <taxon>Streptophyta</taxon>
        <taxon>Embryophyta</taxon>
        <taxon>Tracheophyta</taxon>
        <taxon>Spermatophyta</taxon>
        <taxon>Magnoliopsida</taxon>
        <taxon>eudicotyledons</taxon>
        <taxon>Gunneridae</taxon>
        <taxon>Pentapetalae</taxon>
        <taxon>rosids</taxon>
        <taxon>fabids</taxon>
        <taxon>Fabales</taxon>
        <taxon>Fabaceae</taxon>
        <taxon>Papilionoideae</taxon>
        <taxon>50 kb inversion clade</taxon>
        <taxon>dalbergioids sensu lato</taxon>
        <taxon>Dalbergieae</taxon>
        <taxon>Pterocarpus clade</taxon>
        <taxon>Stylosanthes</taxon>
    </lineage>
</organism>